<sequence>MDKQGKKKKETETESKRRGKLPPMKTASLVVKRVINDADVPSHLISVGYIDRFLGIIEKPFAAFCWDDYTSQDWYTFGVPEHRIQYFKYRKAVIWDKKQRLDNVFGSTQSGITIRDVIANYREEDYPQDTSQSATDAEVLQFTGYSEDEGDEEEELEITFDSANVCLGDLADEVHEGEWWQDKLRPNYFLCQKITEPEVIRNLSELQRHVIDQEPLYASCSQSPNLLHMTLCTLRLQSQKEIDELIALLEENKQELIDTMPKSKIQVKGVDRFFGRVLYAAVEKSGQLSGLCDALNAILRSQGFRVMDPFDFVPHISLIKVSRPVTRQLGFRNINPNLFRGFEKTHFGEFSIDTLHLCEMGQKRAEDGDYLKLASFQLRPC</sequence>
<feature type="compositionally biased region" description="Basic and acidic residues" evidence="1">
    <location>
        <begin position="1"/>
        <end position="16"/>
    </location>
</feature>
<evidence type="ECO:0000313" key="4">
    <source>
        <dbReference type="EMBL" id="KAL3314504.1"/>
    </source>
</evidence>
<dbReference type="PANTHER" id="PTHR46729:SF1">
    <property type="entry name" value="LEUKOCYTE RECEPTOR CLUSTER MEMBER 9"/>
    <property type="match status" value="1"/>
</dbReference>
<proteinExistence type="predicted"/>
<feature type="region of interest" description="Disordered" evidence="1">
    <location>
        <begin position="1"/>
        <end position="21"/>
    </location>
</feature>
<organism evidence="4 5">
    <name type="scientific">Cichlidogyrus casuarinus</name>
    <dbReference type="NCBI Taxonomy" id="1844966"/>
    <lineage>
        <taxon>Eukaryota</taxon>
        <taxon>Metazoa</taxon>
        <taxon>Spiralia</taxon>
        <taxon>Lophotrochozoa</taxon>
        <taxon>Platyhelminthes</taxon>
        <taxon>Monogenea</taxon>
        <taxon>Monopisthocotylea</taxon>
        <taxon>Dactylogyridea</taxon>
        <taxon>Ancyrocephalidae</taxon>
        <taxon>Cichlidogyrus</taxon>
    </lineage>
</organism>
<dbReference type="Gene3D" id="3.90.1140.10">
    <property type="entry name" value="Cyclic phosphodiesterase"/>
    <property type="match status" value="1"/>
</dbReference>
<evidence type="ECO:0000313" key="5">
    <source>
        <dbReference type="Proteomes" id="UP001626550"/>
    </source>
</evidence>
<accession>A0ABD2Q4J5</accession>
<dbReference type="Pfam" id="PF10469">
    <property type="entry name" value="AKAP7_NLS"/>
    <property type="match status" value="1"/>
</dbReference>
<comment type="caution">
    <text evidence="4">The sequence shown here is derived from an EMBL/GenBank/DDBJ whole genome shotgun (WGS) entry which is preliminary data.</text>
</comment>
<evidence type="ECO:0000256" key="1">
    <source>
        <dbReference type="SAM" id="MobiDB-lite"/>
    </source>
</evidence>
<reference evidence="4 5" key="1">
    <citation type="submission" date="2024-11" db="EMBL/GenBank/DDBJ databases">
        <title>Adaptive evolution of stress response genes in parasites aligns with host niche diversity.</title>
        <authorList>
            <person name="Hahn C."/>
            <person name="Resl P."/>
        </authorList>
    </citation>
    <scope>NUCLEOTIDE SEQUENCE [LARGE SCALE GENOMIC DNA]</scope>
    <source>
        <strain evidence="4">EGGRZ-B1_66</strain>
        <tissue evidence="4">Body</tissue>
    </source>
</reference>
<dbReference type="Proteomes" id="UP001626550">
    <property type="component" value="Unassembled WGS sequence"/>
</dbReference>
<protein>
    <submittedName>
        <fullName evidence="4">Solute carrier 7 member 3</fullName>
    </submittedName>
</protein>
<feature type="domain" description="MJ1316 RNA cyclic group end recognition" evidence="2">
    <location>
        <begin position="24"/>
        <end position="97"/>
    </location>
</feature>
<evidence type="ECO:0000259" key="3">
    <source>
        <dbReference type="Pfam" id="PF10469"/>
    </source>
</evidence>
<gene>
    <name evidence="4" type="primary">LENG9</name>
    <name evidence="4" type="ORF">Ciccas_006877</name>
</gene>
<dbReference type="AlphaFoldDB" id="A0ABD2Q4J5"/>
<dbReference type="Pfam" id="PF04457">
    <property type="entry name" value="MJ1316"/>
    <property type="match status" value="1"/>
</dbReference>
<keyword evidence="5" id="KW-1185">Reference proteome</keyword>
<dbReference type="InterPro" id="IPR042653">
    <property type="entry name" value="Leng9"/>
</dbReference>
<evidence type="ECO:0000259" key="2">
    <source>
        <dbReference type="Pfam" id="PF04457"/>
    </source>
</evidence>
<dbReference type="InterPro" id="IPR040459">
    <property type="entry name" value="MJ1316"/>
</dbReference>
<dbReference type="InterPro" id="IPR009097">
    <property type="entry name" value="Cyclic_Pdiesterase"/>
</dbReference>
<dbReference type="InterPro" id="IPR019510">
    <property type="entry name" value="AKAP7-like_phosphoesterase"/>
</dbReference>
<dbReference type="EMBL" id="JBJKFK010000978">
    <property type="protein sequence ID" value="KAL3314504.1"/>
    <property type="molecule type" value="Genomic_DNA"/>
</dbReference>
<name>A0ABD2Q4J5_9PLAT</name>
<feature type="domain" description="A-kinase anchor protein 7-like phosphoesterase" evidence="3">
    <location>
        <begin position="186"/>
        <end position="378"/>
    </location>
</feature>
<dbReference type="PANTHER" id="PTHR46729">
    <property type="entry name" value="LEUKOCYTE RECEPTOR CLUSTER MEMBER 9"/>
    <property type="match status" value="1"/>
</dbReference>
<dbReference type="SUPFAM" id="SSF55144">
    <property type="entry name" value="LigT-like"/>
    <property type="match status" value="1"/>
</dbReference>